<feature type="transmembrane region" description="Helical" evidence="1">
    <location>
        <begin position="358"/>
        <end position="383"/>
    </location>
</feature>
<evidence type="ECO:0000313" key="2">
    <source>
        <dbReference type="EMBL" id="TMW59711.1"/>
    </source>
</evidence>
<dbReference type="Proteomes" id="UP000794436">
    <property type="component" value="Unassembled WGS sequence"/>
</dbReference>
<dbReference type="AlphaFoldDB" id="A0A8K1CB43"/>
<feature type="transmembrane region" description="Helical" evidence="1">
    <location>
        <begin position="153"/>
        <end position="173"/>
    </location>
</feature>
<feature type="transmembrane region" description="Helical" evidence="1">
    <location>
        <begin position="403"/>
        <end position="425"/>
    </location>
</feature>
<feature type="transmembrane region" description="Helical" evidence="1">
    <location>
        <begin position="85"/>
        <end position="108"/>
    </location>
</feature>
<sequence length="486" mass="54762">MVSVRFFIACLSHLSRLWDQFQVELHGRFTIDKIEHMRNYVLHSSRFRSLLFGVLTPVPALAAMILIDCIPLAAPDEGTNRNYTFWIRLFIAARMILCASGYSASLYIGFPVPFTPPVGSVAALPAMVVLLVRLWQPILRGNVILQHILRHQVWVLVGQFSLIFVYPLYLFAFVSMNSMGQHVFILTLPVIKIILKNYFSRMLHELHDCKPAFIVFNVDLFNALSVANSLQTSQSLVNTLVVMLVDIGQMAVSMSDVRTVMREIRQLAPPNRVDGSLLDLCMEMASSPEVRSELVNRRTSAQTSIAAIHPINQPLGNDTVASAPTPPSPCWDDISQLPLSQRPHLVSCISKVLYMAEFILLIEFVEVTIPLLYGIYLGAMSYLPNQAYYPRLASLTADELSRSIVIVMHNAALEFVSFVVACWHLQRLLRVSGLRLVGFALESQRSLIQSSFLIWALHVTQQALIHAGVDFTLRFTWLRQKISQNL</sequence>
<dbReference type="EMBL" id="SPLM01000109">
    <property type="protein sequence ID" value="TMW59711.1"/>
    <property type="molecule type" value="Genomic_DNA"/>
</dbReference>
<accession>A0A8K1CB43</accession>
<feature type="transmembrane region" description="Helical" evidence="1">
    <location>
        <begin position="50"/>
        <end position="73"/>
    </location>
</feature>
<feature type="transmembrane region" description="Helical" evidence="1">
    <location>
        <begin position="114"/>
        <end position="132"/>
    </location>
</feature>
<comment type="caution">
    <text evidence="2">The sequence shown here is derived from an EMBL/GenBank/DDBJ whole genome shotgun (WGS) entry which is preliminary data.</text>
</comment>
<protein>
    <submittedName>
        <fullName evidence="2">Uncharacterized protein</fullName>
    </submittedName>
</protein>
<keyword evidence="3" id="KW-1185">Reference proteome</keyword>
<organism evidence="2 3">
    <name type="scientific">Pythium oligandrum</name>
    <name type="common">Mycoparasitic fungus</name>
    <dbReference type="NCBI Taxonomy" id="41045"/>
    <lineage>
        <taxon>Eukaryota</taxon>
        <taxon>Sar</taxon>
        <taxon>Stramenopiles</taxon>
        <taxon>Oomycota</taxon>
        <taxon>Peronosporomycetes</taxon>
        <taxon>Pythiales</taxon>
        <taxon>Pythiaceae</taxon>
        <taxon>Pythium</taxon>
    </lineage>
</organism>
<proteinExistence type="predicted"/>
<dbReference type="OrthoDB" id="108146at2759"/>
<keyword evidence="1" id="KW-0472">Membrane</keyword>
<keyword evidence="1" id="KW-0812">Transmembrane</keyword>
<name>A0A8K1CB43_PYTOL</name>
<reference evidence="2" key="1">
    <citation type="submission" date="2019-03" db="EMBL/GenBank/DDBJ databases">
        <title>Long read genome sequence of the mycoparasitic Pythium oligandrum ATCC 38472 isolated from sugarbeet rhizosphere.</title>
        <authorList>
            <person name="Gaulin E."/>
        </authorList>
    </citation>
    <scope>NUCLEOTIDE SEQUENCE</scope>
    <source>
        <strain evidence="2">ATCC 38472_TT</strain>
    </source>
</reference>
<evidence type="ECO:0000256" key="1">
    <source>
        <dbReference type="SAM" id="Phobius"/>
    </source>
</evidence>
<evidence type="ECO:0000313" key="3">
    <source>
        <dbReference type="Proteomes" id="UP000794436"/>
    </source>
</evidence>
<gene>
    <name evidence="2" type="ORF">Poli38472_004780</name>
</gene>
<feature type="transmembrane region" description="Helical" evidence="1">
    <location>
        <begin position="179"/>
        <end position="199"/>
    </location>
</feature>
<keyword evidence="1" id="KW-1133">Transmembrane helix</keyword>